<accession>A0A182NXJ9</accession>
<dbReference type="Proteomes" id="UP000075884">
    <property type="component" value="Unassembled WGS sequence"/>
</dbReference>
<reference evidence="2" key="2">
    <citation type="submission" date="2020-05" db="UniProtKB">
        <authorList>
            <consortium name="EnsemblMetazoa"/>
        </authorList>
    </citation>
    <scope>IDENTIFICATION</scope>
    <source>
        <strain evidence="2">WRAIR2</strain>
    </source>
</reference>
<protein>
    <submittedName>
        <fullName evidence="2">Uncharacterized protein</fullName>
    </submittedName>
</protein>
<dbReference type="AlphaFoldDB" id="A0A182NXJ9"/>
<keyword evidence="3" id="KW-1185">Reference proteome</keyword>
<feature type="region of interest" description="Disordered" evidence="1">
    <location>
        <begin position="1"/>
        <end position="34"/>
    </location>
</feature>
<organism evidence="2 3">
    <name type="scientific">Anopheles dirus</name>
    <dbReference type="NCBI Taxonomy" id="7168"/>
    <lineage>
        <taxon>Eukaryota</taxon>
        <taxon>Metazoa</taxon>
        <taxon>Ecdysozoa</taxon>
        <taxon>Arthropoda</taxon>
        <taxon>Hexapoda</taxon>
        <taxon>Insecta</taxon>
        <taxon>Pterygota</taxon>
        <taxon>Neoptera</taxon>
        <taxon>Endopterygota</taxon>
        <taxon>Diptera</taxon>
        <taxon>Nematocera</taxon>
        <taxon>Culicoidea</taxon>
        <taxon>Culicidae</taxon>
        <taxon>Anophelinae</taxon>
        <taxon>Anopheles</taxon>
    </lineage>
</organism>
<dbReference type="EnsemblMetazoa" id="ADIR014576-RA">
    <property type="protein sequence ID" value="ADIR014576-PA"/>
    <property type="gene ID" value="ADIR014576"/>
</dbReference>
<sequence length="34" mass="3702">MCKFHTDGATADLALSEPRTAESRKTGGSNHQQR</sequence>
<evidence type="ECO:0000313" key="2">
    <source>
        <dbReference type="EnsemblMetazoa" id="ADIR014576-PA"/>
    </source>
</evidence>
<reference evidence="3" key="1">
    <citation type="submission" date="2013-03" db="EMBL/GenBank/DDBJ databases">
        <title>The Genome Sequence of Anopheles dirus WRAIR2.</title>
        <authorList>
            <consortium name="The Broad Institute Genomics Platform"/>
            <person name="Neafsey D.E."/>
            <person name="Walton C."/>
            <person name="Walker B."/>
            <person name="Young S.K."/>
            <person name="Zeng Q."/>
            <person name="Gargeya S."/>
            <person name="Fitzgerald M."/>
            <person name="Haas B."/>
            <person name="Abouelleil A."/>
            <person name="Allen A.W."/>
            <person name="Alvarado L."/>
            <person name="Arachchi H.M."/>
            <person name="Berlin A.M."/>
            <person name="Chapman S.B."/>
            <person name="Gainer-Dewar J."/>
            <person name="Goldberg J."/>
            <person name="Griggs A."/>
            <person name="Gujja S."/>
            <person name="Hansen M."/>
            <person name="Howarth C."/>
            <person name="Imamovic A."/>
            <person name="Ireland A."/>
            <person name="Larimer J."/>
            <person name="McCowan C."/>
            <person name="Murphy C."/>
            <person name="Pearson M."/>
            <person name="Poon T.W."/>
            <person name="Priest M."/>
            <person name="Roberts A."/>
            <person name="Saif S."/>
            <person name="Shea T."/>
            <person name="Sisk P."/>
            <person name="Sykes S."/>
            <person name="Wortman J."/>
            <person name="Nusbaum C."/>
            <person name="Birren B."/>
        </authorList>
    </citation>
    <scope>NUCLEOTIDE SEQUENCE [LARGE SCALE GENOMIC DNA]</scope>
    <source>
        <strain evidence="3">WRAIR2</strain>
    </source>
</reference>
<dbReference type="VEuPathDB" id="VectorBase:ADIR014576"/>
<proteinExistence type="predicted"/>
<name>A0A182NXJ9_9DIPT</name>
<evidence type="ECO:0000313" key="3">
    <source>
        <dbReference type="Proteomes" id="UP000075884"/>
    </source>
</evidence>
<evidence type="ECO:0000256" key="1">
    <source>
        <dbReference type="SAM" id="MobiDB-lite"/>
    </source>
</evidence>